<dbReference type="Gene3D" id="1.25.40.10">
    <property type="entry name" value="Tetratricopeptide repeat domain"/>
    <property type="match status" value="1"/>
</dbReference>
<evidence type="ECO:0000313" key="2">
    <source>
        <dbReference type="Proteomes" id="UP000614469"/>
    </source>
</evidence>
<dbReference type="Proteomes" id="UP000614469">
    <property type="component" value="Unassembled WGS sequence"/>
</dbReference>
<sequence>MPRKRKTPSQLIGAELLQSDFVVNNTTKIFHTPAVEKIMNEAMLLLRAGKGAQAEVLLRKALTLEPVKPDLLNNLAQALEFQGLKEDSLCISETILILFPDYLFARTALAHASIHDGGYEDALDLLTPLFSRREFHVSEYNALCSALIELSLLTNQYHSARVWFDTWSQPDPKNPQLDIYRELLKKIIV</sequence>
<gene>
    <name evidence="1" type="ORF">H8E29_11000</name>
</gene>
<organism evidence="1 2">
    <name type="scientific">Candidatus Desulfolinea nitratireducens</name>
    <dbReference type="NCBI Taxonomy" id="2841698"/>
    <lineage>
        <taxon>Bacteria</taxon>
        <taxon>Bacillati</taxon>
        <taxon>Chloroflexota</taxon>
        <taxon>Anaerolineae</taxon>
        <taxon>Anaerolineales</taxon>
        <taxon>Anaerolineales incertae sedis</taxon>
        <taxon>Candidatus Desulfolinea</taxon>
    </lineage>
</organism>
<reference evidence="1 2" key="1">
    <citation type="submission" date="2020-08" db="EMBL/GenBank/DDBJ databases">
        <title>Bridging the membrane lipid divide: bacteria of the FCB group superphylum have the potential to synthesize archaeal ether lipids.</title>
        <authorList>
            <person name="Villanueva L."/>
            <person name="Von Meijenfeldt F.A.B."/>
            <person name="Westbye A.B."/>
            <person name="Yadav S."/>
            <person name="Hopmans E.C."/>
            <person name="Dutilh B.E."/>
            <person name="Sinninghe Damste J.S."/>
        </authorList>
    </citation>
    <scope>NUCLEOTIDE SEQUENCE [LARGE SCALE GENOMIC DNA]</scope>
    <source>
        <strain evidence="1">NIOZ-UU36</strain>
    </source>
</reference>
<dbReference type="EMBL" id="JACNJN010000123">
    <property type="protein sequence ID" value="MBC8335787.1"/>
    <property type="molecule type" value="Genomic_DNA"/>
</dbReference>
<evidence type="ECO:0008006" key="3">
    <source>
        <dbReference type="Google" id="ProtNLM"/>
    </source>
</evidence>
<accession>A0A8J6TJQ0</accession>
<dbReference type="AlphaFoldDB" id="A0A8J6TJQ0"/>
<comment type="caution">
    <text evidence="1">The sequence shown here is derived from an EMBL/GenBank/DDBJ whole genome shotgun (WGS) entry which is preliminary data.</text>
</comment>
<proteinExistence type="predicted"/>
<name>A0A8J6TJQ0_9CHLR</name>
<dbReference type="InterPro" id="IPR011990">
    <property type="entry name" value="TPR-like_helical_dom_sf"/>
</dbReference>
<evidence type="ECO:0000313" key="1">
    <source>
        <dbReference type="EMBL" id="MBC8335787.1"/>
    </source>
</evidence>
<dbReference type="SUPFAM" id="SSF48452">
    <property type="entry name" value="TPR-like"/>
    <property type="match status" value="1"/>
</dbReference>
<protein>
    <recommendedName>
        <fullName evidence="3">Tetratricopeptide repeat protein</fullName>
    </recommendedName>
</protein>